<dbReference type="AlphaFoldDB" id="A0A3Q1HKK6"/>
<dbReference type="Proteomes" id="UP000265040">
    <property type="component" value="Chromosome 24"/>
</dbReference>
<organism evidence="1 2">
    <name type="scientific">Anabas testudineus</name>
    <name type="common">Climbing perch</name>
    <name type="synonym">Anthias testudineus</name>
    <dbReference type="NCBI Taxonomy" id="64144"/>
    <lineage>
        <taxon>Eukaryota</taxon>
        <taxon>Metazoa</taxon>
        <taxon>Chordata</taxon>
        <taxon>Craniata</taxon>
        <taxon>Vertebrata</taxon>
        <taxon>Euteleostomi</taxon>
        <taxon>Actinopterygii</taxon>
        <taxon>Neopterygii</taxon>
        <taxon>Teleostei</taxon>
        <taxon>Neoteleostei</taxon>
        <taxon>Acanthomorphata</taxon>
        <taxon>Anabantaria</taxon>
        <taxon>Anabantiformes</taxon>
        <taxon>Anabantoidei</taxon>
        <taxon>Anabantidae</taxon>
        <taxon>Anabas</taxon>
    </lineage>
</organism>
<evidence type="ECO:0000313" key="2">
    <source>
        <dbReference type="Proteomes" id="UP000265040"/>
    </source>
</evidence>
<reference evidence="1" key="1">
    <citation type="submission" date="2021-04" db="EMBL/GenBank/DDBJ databases">
        <authorList>
            <consortium name="Wellcome Sanger Institute Data Sharing"/>
        </authorList>
    </citation>
    <scope>NUCLEOTIDE SEQUENCE [LARGE SCALE GENOMIC DNA]</scope>
</reference>
<proteinExistence type="predicted"/>
<dbReference type="GeneTree" id="ENSGT00980000198805"/>
<keyword evidence="2" id="KW-1185">Reference proteome</keyword>
<dbReference type="Ensembl" id="ENSATET00000007992.2">
    <property type="protein sequence ID" value="ENSATEP00000007864.1"/>
    <property type="gene ID" value="ENSATEG00000005504.2"/>
</dbReference>
<name>A0A3Q1HKK6_ANATE</name>
<sequence length="182" mass="20144">MLYEYHFNEHTCAVDFLGPPHSSRPFLEDPSLVFALSLFTWDSAMSALSSASSSSCCSLRSLARLVFAASSTVLQVFDGLLHILLHALQVVIAMLCIIQLQLSVALHLLLHPQGLISAPGLRFQRGLKGIKHPLVVLLGLLHFLIFLRQFSLQVCLHLVELQLGSQDLALFMFQGTFCLLQC</sequence>
<protein>
    <submittedName>
        <fullName evidence="1">Uncharacterized protein</fullName>
    </submittedName>
</protein>
<accession>A0A3Q1HKK6</accession>
<reference evidence="1" key="2">
    <citation type="submission" date="2025-08" db="UniProtKB">
        <authorList>
            <consortium name="Ensembl"/>
        </authorList>
    </citation>
    <scope>IDENTIFICATION</scope>
</reference>
<dbReference type="OrthoDB" id="8962908at2759"/>
<evidence type="ECO:0000313" key="1">
    <source>
        <dbReference type="Ensembl" id="ENSATEP00000007864.1"/>
    </source>
</evidence>
<reference evidence="1" key="3">
    <citation type="submission" date="2025-09" db="UniProtKB">
        <authorList>
            <consortium name="Ensembl"/>
        </authorList>
    </citation>
    <scope>IDENTIFICATION</scope>
</reference>
<dbReference type="OMA" id="QGVHHPQ"/>
<dbReference type="InParanoid" id="A0A3Q1HKK6"/>